<dbReference type="Gene3D" id="3.30.428.10">
    <property type="entry name" value="HIT-like"/>
    <property type="match status" value="1"/>
</dbReference>
<dbReference type="InterPro" id="IPR011146">
    <property type="entry name" value="HIT-like"/>
</dbReference>
<evidence type="ECO:0000313" key="6">
    <source>
        <dbReference type="EMBL" id="KIE58178.1"/>
    </source>
</evidence>
<evidence type="ECO:0000313" key="7">
    <source>
        <dbReference type="EMBL" id="QDQ42131.1"/>
    </source>
</evidence>
<evidence type="ECO:0000313" key="8">
    <source>
        <dbReference type="Proteomes" id="UP000031594"/>
    </source>
</evidence>
<keyword evidence="8" id="KW-1185">Reference proteome</keyword>
<keyword evidence="1" id="KW-0547">Nucleotide-binding</keyword>
<dbReference type="Pfam" id="PF01230">
    <property type="entry name" value="HIT"/>
    <property type="match status" value="1"/>
</dbReference>
<dbReference type="EMBL" id="JQNX01000006">
    <property type="protein sequence ID" value="KIE58178.1"/>
    <property type="molecule type" value="Genomic_DNA"/>
</dbReference>
<reference evidence="9" key="3">
    <citation type="submission" date="2019-03" db="EMBL/GenBank/DDBJ databases">
        <title>Complete genome of Methylacidiphilum kamchatkense Kam1.</title>
        <authorList>
            <person name="Kruse T."/>
            <person name="Murarilal Ratnadevi C."/>
            <person name="Erikstad H.-A."/>
            <person name="Birkeland N.-K."/>
        </authorList>
    </citation>
    <scope>NUCLEOTIDE SEQUENCE [LARGE SCALE GENOMIC DNA]</scope>
    <source>
        <strain evidence="9">kam1</strain>
    </source>
</reference>
<dbReference type="Proteomes" id="UP000031594">
    <property type="component" value="Unassembled WGS sequence"/>
</dbReference>
<dbReference type="STRING" id="1202785.A946_08295"/>
<feature type="binding site" evidence="3">
    <location>
        <position position="50"/>
    </location>
    <ligand>
        <name>substrate</name>
    </ligand>
</feature>
<dbReference type="GO" id="GO:0003877">
    <property type="term" value="F:ATP:ADP adenylyltransferase activity"/>
    <property type="evidence" value="ECO:0007669"/>
    <property type="project" value="UniProtKB-EC"/>
</dbReference>
<dbReference type="InterPro" id="IPR036265">
    <property type="entry name" value="HIT-like_sf"/>
</dbReference>
<protein>
    <submittedName>
        <fullName evidence="7">ATP adenylyltransferase</fullName>
        <ecNumber evidence="7">2.7.7.53</ecNumber>
    </submittedName>
    <submittedName>
        <fullName evidence="6">HIT family hydrolase</fullName>
    </submittedName>
</protein>
<reference evidence="7" key="2">
    <citation type="journal article" date="2019" name="BMC Genomics">
        <title>Complete genome sequence analysis of the thermoacidophilic verrucomicrobial methanotroph 'Candidatus Methylacidiphilum kamchatkense' strain Kam1 and comparison with its closest relatives.</title>
        <authorList>
            <person name="Kruse T."/>
            <person name="Ratnadevi C.M."/>
            <person name="Erikstad H.A."/>
            <person name="Birkeland N.K."/>
        </authorList>
    </citation>
    <scope>NUCLEOTIDE SEQUENCE</scope>
    <source>
        <strain evidence="7">Kam1</strain>
    </source>
</reference>
<keyword evidence="6" id="KW-0378">Hydrolase</keyword>
<sequence length="169" mass="19504">MEHLWAPWRKAYFERDSSAIDHLFEIIAQSSDDEKNFVLTRGKTTFSLLNRYPYNTAHCMVVPYRIIKSITELTDTEMLECFHTLNRLCKSIQKLFSPHGFNVGLNVGAAAGAGIESHLHWHLVPRWKNDTNFITTIGNTRVHPDDLPTVYRLLKEDLCKDSTAQEEIK</sequence>
<keyword evidence="7" id="KW-0808">Transferase</keyword>
<name>A0A0C1UQN8_9BACT</name>
<feature type="short sequence motif" description="Histidine triad motif" evidence="4">
    <location>
        <begin position="118"/>
        <end position="122"/>
    </location>
</feature>
<feature type="domain" description="HIT" evidence="5">
    <location>
        <begin position="23"/>
        <end position="133"/>
    </location>
</feature>
<reference evidence="6 8" key="1">
    <citation type="submission" date="2014-08" db="EMBL/GenBank/DDBJ databases">
        <title>Methylacidiphilum kamchatkense strain Kam1 draft genome sequence.</title>
        <authorList>
            <person name="Birkeland N.-K."/>
            <person name="Erikstad H.A."/>
        </authorList>
    </citation>
    <scope>NUCLEOTIDE SEQUENCE [LARGE SCALE GENOMIC DNA]</scope>
    <source>
        <strain evidence="6 8">Kam1</strain>
    </source>
</reference>
<dbReference type="InterPro" id="IPR039383">
    <property type="entry name" value="FHIT"/>
</dbReference>
<dbReference type="KEGG" id="mkc:kam1_891"/>
<gene>
    <name evidence="6" type="ORF">A946_08295</name>
    <name evidence="7" type="ORF">kam1_891</name>
</gene>
<feature type="binding site" evidence="3">
    <location>
        <position position="122"/>
    </location>
    <ligand>
        <name>substrate</name>
    </ligand>
</feature>
<dbReference type="RefSeq" id="WP_039721790.1">
    <property type="nucleotide sequence ID" value="NZ_CP037899.1"/>
</dbReference>
<dbReference type="Proteomes" id="UP000315925">
    <property type="component" value="Chromosome"/>
</dbReference>
<dbReference type="InterPro" id="IPR052908">
    <property type="entry name" value="AP-4-A_phosphorylase"/>
</dbReference>
<dbReference type="GO" id="GO:0016787">
    <property type="term" value="F:hydrolase activity"/>
    <property type="evidence" value="ECO:0007669"/>
    <property type="project" value="UniProtKB-KW"/>
</dbReference>
<dbReference type="SUPFAM" id="SSF54197">
    <property type="entry name" value="HIT-like"/>
    <property type="match status" value="1"/>
</dbReference>
<evidence type="ECO:0000259" key="5">
    <source>
        <dbReference type="PROSITE" id="PS51084"/>
    </source>
</evidence>
<dbReference type="PANTHER" id="PTHR42997">
    <property type="entry name" value="HIT FAMILY HYDROLASE"/>
    <property type="match status" value="1"/>
</dbReference>
<dbReference type="OrthoDB" id="9784774at2"/>
<evidence type="ECO:0000256" key="3">
    <source>
        <dbReference type="PIRSR" id="PIRSR639383-2"/>
    </source>
</evidence>
<dbReference type="PANTHER" id="PTHR42997:SF1">
    <property type="entry name" value="AP-4-A PHOSPHORYLASE"/>
    <property type="match status" value="1"/>
</dbReference>
<dbReference type="PROSITE" id="PS51084">
    <property type="entry name" value="HIT_2"/>
    <property type="match status" value="1"/>
</dbReference>
<feature type="active site" description="Tele-AMP-histidine intermediate" evidence="2">
    <location>
        <position position="120"/>
    </location>
</feature>
<dbReference type="AlphaFoldDB" id="A0A0C1UQN8"/>
<evidence type="ECO:0000256" key="4">
    <source>
        <dbReference type="PROSITE-ProRule" id="PRU00464"/>
    </source>
</evidence>
<accession>A0A0C1UQN8</accession>
<evidence type="ECO:0000313" key="9">
    <source>
        <dbReference type="Proteomes" id="UP000315925"/>
    </source>
</evidence>
<dbReference type="GO" id="GO:0000166">
    <property type="term" value="F:nucleotide binding"/>
    <property type="evidence" value="ECO:0007669"/>
    <property type="project" value="UniProtKB-KW"/>
</dbReference>
<dbReference type="EMBL" id="CP037899">
    <property type="protein sequence ID" value="QDQ42131.1"/>
    <property type="molecule type" value="Genomic_DNA"/>
</dbReference>
<proteinExistence type="predicted"/>
<keyword evidence="7" id="KW-0548">Nucleotidyltransferase</keyword>
<organism evidence="7 9">
    <name type="scientific">Methylacidiphilum kamchatkense Kam1</name>
    <dbReference type="NCBI Taxonomy" id="1202785"/>
    <lineage>
        <taxon>Bacteria</taxon>
        <taxon>Pseudomonadati</taxon>
        <taxon>Verrucomicrobiota</taxon>
        <taxon>Methylacidiphilae</taxon>
        <taxon>Methylacidiphilales</taxon>
        <taxon>Methylacidiphilaceae</taxon>
        <taxon>Methylacidiphilum (ex Ratnadevi et al. 2023)</taxon>
    </lineage>
</organism>
<dbReference type="CDD" id="cd01275">
    <property type="entry name" value="FHIT"/>
    <property type="match status" value="1"/>
</dbReference>
<dbReference type="EC" id="2.7.7.53" evidence="7"/>
<evidence type="ECO:0000256" key="1">
    <source>
        <dbReference type="ARBA" id="ARBA00022741"/>
    </source>
</evidence>
<evidence type="ECO:0000256" key="2">
    <source>
        <dbReference type="PIRSR" id="PIRSR639383-1"/>
    </source>
</evidence>